<dbReference type="GeneID" id="68094996"/>
<protein>
    <submittedName>
        <fullName evidence="2">Uncharacterized protein</fullName>
    </submittedName>
</protein>
<feature type="compositionally biased region" description="Basic and acidic residues" evidence="1">
    <location>
        <begin position="96"/>
        <end position="120"/>
    </location>
</feature>
<name>A0AA88KLR6_NAELO</name>
<dbReference type="AlphaFoldDB" id="A0AA88KLR6"/>
<evidence type="ECO:0000256" key="1">
    <source>
        <dbReference type="SAM" id="MobiDB-lite"/>
    </source>
</evidence>
<feature type="compositionally biased region" description="Basic residues" evidence="1">
    <location>
        <begin position="171"/>
        <end position="180"/>
    </location>
</feature>
<dbReference type="RefSeq" id="XP_044550087.1">
    <property type="nucleotide sequence ID" value="XM_044691970.1"/>
</dbReference>
<feature type="region of interest" description="Disordered" evidence="1">
    <location>
        <begin position="88"/>
        <end position="129"/>
    </location>
</feature>
<feature type="region of interest" description="Disordered" evidence="1">
    <location>
        <begin position="1"/>
        <end position="20"/>
    </location>
</feature>
<feature type="region of interest" description="Disordered" evidence="1">
    <location>
        <begin position="33"/>
        <end position="70"/>
    </location>
</feature>
<feature type="region of interest" description="Disordered" evidence="1">
    <location>
        <begin position="145"/>
        <end position="214"/>
    </location>
</feature>
<keyword evidence="3" id="KW-1185">Reference proteome</keyword>
<organism evidence="2 3">
    <name type="scientific">Naegleria lovaniensis</name>
    <name type="common">Amoeba</name>
    <dbReference type="NCBI Taxonomy" id="51637"/>
    <lineage>
        <taxon>Eukaryota</taxon>
        <taxon>Discoba</taxon>
        <taxon>Heterolobosea</taxon>
        <taxon>Tetramitia</taxon>
        <taxon>Eutetramitia</taxon>
        <taxon>Vahlkampfiidae</taxon>
        <taxon>Naegleria</taxon>
    </lineage>
</organism>
<dbReference type="EMBL" id="PYSW02000016">
    <property type="protein sequence ID" value="KAG2386094.1"/>
    <property type="molecule type" value="Genomic_DNA"/>
</dbReference>
<feature type="compositionally biased region" description="Acidic residues" evidence="1">
    <location>
        <begin position="189"/>
        <end position="200"/>
    </location>
</feature>
<evidence type="ECO:0000313" key="3">
    <source>
        <dbReference type="Proteomes" id="UP000816034"/>
    </source>
</evidence>
<feature type="compositionally biased region" description="Polar residues" evidence="1">
    <location>
        <begin position="156"/>
        <end position="168"/>
    </location>
</feature>
<reference evidence="2 3" key="1">
    <citation type="journal article" date="2018" name="BMC Genomics">
        <title>The genome of Naegleria lovaniensis, the basis for a comparative approach to unravel pathogenicity factors of the human pathogenic amoeba N. fowleri.</title>
        <authorList>
            <person name="Liechti N."/>
            <person name="Schurch N."/>
            <person name="Bruggmann R."/>
            <person name="Wittwer M."/>
        </authorList>
    </citation>
    <scope>NUCLEOTIDE SEQUENCE [LARGE SCALE GENOMIC DNA]</scope>
    <source>
        <strain evidence="2 3">ATCC 30569</strain>
    </source>
</reference>
<comment type="caution">
    <text evidence="2">The sequence shown here is derived from an EMBL/GenBank/DDBJ whole genome shotgun (WGS) entry which is preliminary data.</text>
</comment>
<feature type="compositionally biased region" description="Basic and acidic residues" evidence="1">
    <location>
        <begin position="7"/>
        <end position="16"/>
    </location>
</feature>
<feature type="compositionally biased region" description="Low complexity" evidence="1">
    <location>
        <begin position="35"/>
        <end position="53"/>
    </location>
</feature>
<gene>
    <name evidence="2" type="ORF">C9374_002540</name>
</gene>
<sequence length="249" mass="28940">MKSLSVRKNERHHDEEINSETISVMTQFSLESTSKKFSATSSAMSSPKTPPSSLKQKKRKSPSLSTPRQVQNFIATVVLEKLKKHFELSTSDQTEFSEKTSVKQNAHNDEHDDREKDRISRVKKKKKKPAWMEIIEEAERNNYHVNEDTKPVENEMSVSAENDFSTQMTKKTSRKSRRKSMNGQNDFLVNEDSELSESDNVEMTISSRKRKKKSTIIVTSDLDINEDYEKNRKRTKQAKILQFFTKQEK</sequence>
<evidence type="ECO:0000313" key="2">
    <source>
        <dbReference type="EMBL" id="KAG2386094.1"/>
    </source>
</evidence>
<accession>A0AA88KLR6</accession>
<dbReference type="Proteomes" id="UP000816034">
    <property type="component" value="Unassembled WGS sequence"/>
</dbReference>
<proteinExistence type="predicted"/>